<comment type="caution">
    <text evidence="10">The sequence shown here is derived from an EMBL/GenBank/DDBJ whole genome shotgun (WGS) entry which is preliminary data.</text>
</comment>
<evidence type="ECO:0000256" key="1">
    <source>
        <dbReference type="ARBA" id="ARBA00001342"/>
    </source>
</evidence>
<keyword evidence="5 9" id="KW-0479">Metal-binding</keyword>
<dbReference type="InterPro" id="IPR005493">
    <property type="entry name" value="RraA/RraA-like"/>
</dbReference>
<keyword evidence="11" id="KW-1185">Reference proteome</keyword>
<dbReference type="NCBIfam" id="TIGR01935">
    <property type="entry name" value="NOT-MenG"/>
    <property type="match status" value="1"/>
</dbReference>
<comment type="function">
    <text evidence="7 9">Catalyzes the aldol cleavage of 4-hydroxy-4-methyl-2-oxoglutarate (HMG) into 2 molecules of pyruvate. Also contains a secondary oxaloacetate (OAA) decarboxylase activity due to the common pyruvate enolate transition state formed following C-C bond cleavage in the retro-aldol and decarboxylation reactions.</text>
</comment>
<comment type="cofactor">
    <cofactor evidence="2 9">
        <name>a divalent metal cation</name>
        <dbReference type="ChEBI" id="CHEBI:60240"/>
    </cofactor>
</comment>
<dbReference type="Pfam" id="PF03737">
    <property type="entry name" value="RraA-like"/>
    <property type="match status" value="1"/>
</dbReference>
<dbReference type="EC" id="4.1.1.112" evidence="9"/>
<evidence type="ECO:0000313" key="11">
    <source>
        <dbReference type="Proteomes" id="UP001595533"/>
    </source>
</evidence>
<evidence type="ECO:0000256" key="9">
    <source>
        <dbReference type="RuleBase" id="RU004338"/>
    </source>
</evidence>
<evidence type="ECO:0000313" key="10">
    <source>
        <dbReference type="EMBL" id="MFC3194021.1"/>
    </source>
</evidence>
<reference evidence="11" key="1">
    <citation type="journal article" date="2019" name="Int. J. Syst. Evol. Microbiol.">
        <title>The Global Catalogue of Microorganisms (GCM) 10K type strain sequencing project: providing services to taxonomists for standard genome sequencing and annotation.</title>
        <authorList>
            <consortium name="The Broad Institute Genomics Platform"/>
            <consortium name="The Broad Institute Genome Sequencing Center for Infectious Disease"/>
            <person name="Wu L."/>
            <person name="Ma J."/>
        </authorList>
    </citation>
    <scope>NUCLEOTIDE SEQUENCE [LARGE SCALE GENOMIC DNA]</scope>
    <source>
        <strain evidence="11">KCTC 42953</strain>
    </source>
</reference>
<evidence type="ECO:0000256" key="8">
    <source>
        <dbReference type="ARBA" id="ARBA00047973"/>
    </source>
</evidence>
<dbReference type="CDD" id="cd16841">
    <property type="entry name" value="RraA_family"/>
    <property type="match status" value="1"/>
</dbReference>
<dbReference type="InterPro" id="IPR036704">
    <property type="entry name" value="RraA/RraA-like_sf"/>
</dbReference>
<dbReference type="RefSeq" id="WP_077412210.1">
    <property type="nucleotide sequence ID" value="NZ_JBHRTS010000003.1"/>
</dbReference>
<evidence type="ECO:0000256" key="2">
    <source>
        <dbReference type="ARBA" id="ARBA00001968"/>
    </source>
</evidence>
<sequence>MKTADLVDSHDAEVAFCHLPFLSFGQISSFNGPIQTVKSFEDNVLLKAELSKPGNGRILVVDGGGSTRLAILGDIIAGIMHDNHWAGIIINGAIRDSEEVNAMEVAVRCLGTSPKKSAKTGDGQVGIPVSFGGVTFAPGHWVYVDADGVLVARKQLVLPEE</sequence>
<evidence type="ECO:0000256" key="6">
    <source>
        <dbReference type="ARBA" id="ARBA00023239"/>
    </source>
</evidence>
<dbReference type="Proteomes" id="UP001595533">
    <property type="component" value="Unassembled WGS sequence"/>
</dbReference>
<comment type="catalytic activity">
    <reaction evidence="8 9">
        <text>oxaloacetate + H(+) = pyruvate + CO2</text>
        <dbReference type="Rhea" id="RHEA:15641"/>
        <dbReference type="ChEBI" id="CHEBI:15361"/>
        <dbReference type="ChEBI" id="CHEBI:15378"/>
        <dbReference type="ChEBI" id="CHEBI:16452"/>
        <dbReference type="ChEBI" id="CHEBI:16526"/>
        <dbReference type="EC" id="4.1.1.112"/>
    </reaction>
</comment>
<evidence type="ECO:0000256" key="4">
    <source>
        <dbReference type="ARBA" id="ARBA00011233"/>
    </source>
</evidence>
<accession>A0ABV7JBI9</accession>
<dbReference type="PANTHER" id="PTHR33254:SF4">
    <property type="entry name" value="4-HYDROXY-4-METHYL-2-OXOGLUTARATE ALDOLASE 3-RELATED"/>
    <property type="match status" value="1"/>
</dbReference>
<comment type="subunit">
    <text evidence="4 9">Homotrimer.</text>
</comment>
<dbReference type="SUPFAM" id="SSF89562">
    <property type="entry name" value="RraA-like"/>
    <property type="match status" value="1"/>
</dbReference>
<dbReference type="Gene3D" id="3.50.30.40">
    <property type="entry name" value="Ribonuclease E inhibitor RraA/RraA-like"/>
    <property type="match status" value="1"/>
</dbReference>
<gene>
    <name evidence="10" type="primary">rraA</name>
    <name evidence="10" type="ORF">ACFODZ_07190</name>
</gene>
<proteinExistence type="inferred from homology"/>
<evidence type="ECO:0000256" key="7">
    <source>
        <dbReference type="ARBA" id="ARBA00025046"/>
    </source>
</evidence>
<dbReference type="PANTHER" id="PTHR33254">
    <property type="entry name" value="4-HYDROXY-4-METHYL-2-OXOGLUTARATE ALDOLASE 3-RELATED"/>
    <property type="match status" value="1"/>
</dbReference>
<comment type="similarity">
    <text evidence="3 9">Belongs to the class II aldolase/RraA-like family.</text>
</comment>
<dbReference type="EMBL" id="JBHRTS010000003">
    <property type="protein sequence ID" value="MFC3194021.1"/>
    <property type="molecule type" value="Genomic_DNA"/>
</dbReference>
<name>A0ABV7JBI9_9GAMM</name>
<evidence type="ECO:0000256" key="3">
    <source>
        <dbReference type="ARBA" id="ARBA00008621"/>
    </source>
</evidence>
<evidence type="ECO:0000256" key="5">
    <source>
        <dbReference type="ARBA" id="ARBA00022723"/>
    </source>
</evidence>
<protein>
    <recommendedName>
        <fullName evidence="9">4-hydroxy-4-methyl-2-oxoglutarate aldolase</fullName>
        <shortName evidence="9">HMG aldolase</shortName>
        <ecNumber evidence="9">4.1.1.112</ecNumber>
        <ecNumber evidence="9">4.1.3.17</ecNumber>
    </recommendedName>
    <alternativeName>
        <fullName evidence="9">Oxaloacetate decarboxylase</fullName>
    </alternativeName>
</protein>
<dbReference type="NCBIfam" id="NF006875">
    <property type="entry name" value="PRK09372.1"/>
    <property type="match status" value="1"/>
</dbReference>
<keyword evidence="6 9" id="KW-0456">Lyase</keyword>
<comment type="catalytic activity">
    <reaction evidence="1 9">
        <text>4-hydroxy-4-methyl-2-oxoglutarate = 2 pyruvate</text>
        <dbReference type="Rhea" id="RHEA:22748"/>
        <dbReference type="ChEBI" id="CHEBI:15361"/>
        <dbReference type="ChEBI" id="CHEBI:58276"/>
        <dbReference type="EC" id="4.1.3.17"/>
    </reaction>
</comment>
<dbReference type="EC" id="4.1.3.17" evidence="9"/>
<dbReference type="InterPro" id="IPR010203">
    <property type="entry name" value="RraA"/>
</dbReference>
<organism evidence="10 11">
    <name type="scientific">Marinicella sediminis</name>
    <dbReference type="NCBI Taxonomy" id="1792834"/>
    <lineage>
        <taxon>Bacteria</taxon>
        <taxon>Pseudomonadati</taxon>
        <taxon>Pseudomonadota</taxon>
        <taxon>Gammaproteobacteria</taxon>
        <taxon>Lysobacterales</taxon>
        <taxon>Marinicellaceae</taxon>
        <taxon>Marinicella</taxon>
    </lineage>
</organism>